<feature type="domain" description="Alpha-galactosidase NEW3" evidence="1">
    <location>
        <begin position="173"/>
        <end position="248"/>
    </location>
</feature>
<protein>
    <recommendedName>
        <fullName evidence="1">Alpha-galactosidase NEW3 domain-containing protein</fullName>
    </recommendedName>
</protein>
<evidence type="ECO:0000313" key="2">
    <source>
        <dbReference type="EMBL" id="GAH80741.1"/>
    </source>
</evidence>
<name>X1IE96_9ZZZZ</name>
<reference evidence="2" key="1">
    <citation type="journal article" date="2014" name="Front. Microbiol.">
        <title>High frequency of phylogenetically diverse reductive dehalogenase-homologous genes in deep subseafloor sedimentary metagenomes.</title>
        <authorList>
            <person name="Kawai M."/>
            <person name="Futagami T."/>
            <person name="Toyoda A."/>
            <person name="Takaki Y."/>
            <person name="Nishi S."/>
            <person name="Hori S."/>
            <person name="Arai W."/>
            <person name="Tsubouchi T."/>
            <person name="Morono Y."/>
            <person name="Uchiyama I."/>
            <person name="Ito T."/>
            <person name="Fujiyama A."/>
            <person name="Inagaki F."/>
            <person name="Takami H."/>
        </authorList>
    </citation>
    <scope>NUCLEOTIDE SEQUENCE</scope>
    <source>
        <strain evidence="2">Expedition CK06-06</strain>
    </source>
</reference>
<dbReference type="InterPro" id="IPR018905">
    <property type="entry name" value="A-galactase_NEW3"/>
</dbReference>
<dbReference type="AlphaFoldDB" id="X1IE96"/>
<dbReference type="PANTHER" id="PTHR39198:SF1">
    <property type="entry name" value="ALPHA-GALACTOSIDASE NEW3 DOMAIN-CONTAINING PROTEIN"/>
    <property type="match status" value="1"/>
</dbReference>
<dbReference type="InterPro" id="IPR013783">
    <property type="entry name" value="Ig-like_fold"/>
</dbReference>
<proteinExistence type="predicted"/>
<accession>X1IE96</accession>
<gene>
    <name evidence="2" type="ORF">S03H2_55494</name>
</gene>
<organism evidence="2">
    <name type="scientific">marine sediment metagenome</name>
    <dbReference type="NCBI Taxonomy" id="412755"/>
    <lineage>
        <taxon>unclassified sequences</taxon>
        <taxon>metagenomes</taxon>
        <taxon>ecological metagenomes</taxon>
    </lineage>
</organism>
<dbReference type="PANTHER" id="PTHR39198">
    <property type="entry name" value="HYPOTHETICAL MEMBRANE PROTEIN, CONSERVED"/>
    <property type="match status" value="1"/>
</dbReference>
<sequence length="254" mass="27580">TMKLRMLFVFSLLLVSLLIISPAAAVLAQEEEEAPPETVTLTATHTKLEGVYGTSFEFEVDLEYTGATEARTFDLVVSGPTDWDMYITPTYPTDKHILNIELEPPPPFQAGLVTKILIHVSPPLWRLTEPGEYSITVGLASGEVSGSIDLTVVVTSTYAMSLVPSEERLNTTATAGRDNYFSIEVQNLGSGAIDDITFSSNKPSGWTVEFSPDEIDTLAAIDSQTVEVNIKPPAKTIAGDYQISLTAKGKQFED</sequence>
<dbReference type="Pfam" id="PF10633">
    <property type="entry name" value="NPCBM_assoc"/>
    <property type="match status" value="1"/>
</dbReference>
<comment type="caution">
    <text evidence="2">The sequence shown here is derived from an EMBL/GenBank/DDBJ whole genome shotgun (WGS) entry which is preliminary data.</text>
</comment>
<dbReference type="EMBL" id="BARU01035450">
    <property type="protein sequence ID" value="GAH80741.1"/>
    <property type="molecule type" value="Genomic_DNA"/>
</dbReference>
<evidence type="ECO:0000259" key="1">
    <source>
        <dbReference type="Pfam" id="PF10633"/>
    </source>
</evidence>
<dbReference type="Gene3D" id="2.60.40.10">
    <property type="entry name" value="Immunoglobulins"/>
    <property type="match status" value="1"/>
</dbReference>
<feature type="non-terminal residue" evidence="2">
    <location>
        <position position="1"/>
    </location>
</feature>
<feature type="non-terminal residue" evidence="2">
    <location>
        <position position="254"/>
    </location>
</feature>